<comment type="subunit">
    <text evidence="8 9">F-type ATPases have 2 components, CF(1) - the catalytic core - and CF(0) - the membrane proton channel. CF(1) has five subunits: alpha(3), beta(3), gamma(1), delta(1), epsilon(1). CF(0) has three main subunits: a, b and c.</text>
</comment>
<dbReference type="InterPro" id="IPR036771">
    <property type="entry name" value="ATPsynth_dsu/esu_N"/>
</dbReference>
<evidence type="ECO:0000256" key="1">
    <source>
        <dbReference type="ARBA" id="ARBA00004184"/>
    </source>
</evidence>
<evidence type="ECO:0000256" key="3">
    <source>
        <dbReference type="ARBA" id="ARBA00022448"/>
    </source>
</evidence>
<comment type="subcellular location">
    <subcellularLocation>
        <location evidence="8">Cell membrane</location>
        <topology evidence="8">Peripheral membrane protein</topology>
    </subcellularLocation>
    <subcellularLocation>
        <location evidence="1">Endomembrane system</location>
        <topology evidence="1">Peripheral membrane protein</topology>
    </subcellularLocation>
</comment>
<dbReference type="CDD" id="cd12152">
    <property type="entry name" value="F1-ATPase_delta"/>
    <property type="match status" value="1"/>
</dbReference>
<comment type="function">
    <text evidence="8">Produces ATP from ADP in the presence of a proton gradient across the membrane.</text>
</comment>
<keyword evidence="10" id="KW-0175">Coiled coil</keyword>
<name>A0A7L6N6V2_9MOLU</name>
<keyword evidence="7 8" id="KW-0066">ATP synthesis</keyword>
<dbReference type="Gene3D" id="2.60.15.10">
    <property type="entry name" value="F0F1 ATP synthase delta/epsilon subunit, N-terminal"/>
    <property type="match status" value="1"/>
</dbReference>
<dbReference type="GO" id="GO:0005524">
    <property type="term" value="F:ATP binding"/>
    <property type="evidence" value="ECO:0007669"/>
    <property type="project" value="UniProtKB-UniRule"/>
</dbReference>
<keyword evidence="4 8" id="KW-0406">Ion transport</keyword>
<keyword evidence="3 8" id="KW-0813">Transport</keyword>
<dbReference type="GO" id="GO:0046933">
    <property type="term" value="F:proton-transporting ATP synthase activity, rotational mechanism"/>
    <property type="evidence" value="ECO:0007669"/>
    <property type="project" value="UniProtKB-UniRule"/>
</dbReference>
<dbReference type="SUPFAM" id="SSF51344">
    <property type="entry name" value="Epsilon subunit of F1F0-ATP synthase N-terminal domain"/>
    <property type="match status" value="1"/>
</dbReference>
<evidence type="ECO:0000256" key="6">
    <source>
        <dbReference type="ARBA" id="ARBA00023196"/>
    </source>
</evidence>
<evidence type="ECO:0000256" key="5">
    <source>
        <dbReference type="ARBA" id="ARBA00023136"/>
    </source>
</evidence>
<gene>
    <name evidence="8 12" type="primary">atpC</name>
    <name evidence="12" type="ORF">HF295_05030</name>
</gene>
<sequence>MDITIVTPDGELYKETVNSIIVSSSNNGNYEILPDHLPIVSTIDTGYIKLCQNDLVYFVVVINGIVENRNNQIRVIAQDAYIGKSKDQAMENLEQIRKDRINENKKRNIELAKAEKELQKQIKQTGAGSL</sequence>
<dbReference type="RefSeq" id="WP_312031081.1">
    <property type="nucleotide sequence ID" value="NZ_CP051151.1"/>
</dbReference>
<keyword evidence="13" id="KW-1185">Reference proteome</keyword>
<feature type="coiled-coil region" evidence="10">
    <location>
        <begin position="86"/>
        <end position="124"/>
    </location>
</feature>
<dbReference type="PANTHER" id="PTHR13822">
    <property type="entry name" value="ATP SYNTHASE DELTA/EPSILON CHAIN"/>
    <property type="match status" value="1"/>
</dbReference>
<dbReference type="InterPro" id="IPR001469">
    <property type="entry name" value="ATP_synth_F1_dsu/esu"/>
</dbReference>
<dbReference type="InterPro" id="IPR020546">
    <property type="entry name" value="ATP_synth_F1_dsu/esu_N"/>
</dbReference>
<dbReference type="NCBIfam" id="TIGR01216">
    <property type="entry name" value="ATP_synt_epsi"/>
    <property type="match status" value="1"/>
</dbReference>
<dbReference type="Proteomes" id="UP000512167">
    <property type="component" value="Chromosome"/>
</dbReference>
<dbReference type="EMBL" id="CP051151">
    <property type="protein sequence ID" value="QLY40254.1"/>
    <property type="molecule type" value="Genomic_DNA"/>
</dbReference>
<dbReference type="Pfam" id="PF02823">
    <property type="entry name" value="ATP-synt_DE_N"/>
    <property type="match status" value="1"/>
</dbReference>
<dbReference type="HAMAP" id="MF_00530">
    <property type="entry name" value="ATP_synth_epsil_bac"/>
    <property type="match status" value="1"/>
</dbReference>
<dbReference type="GO" id="GO:0045259">
    <property type="term" value="C:proton-transporting ATP synthase complex"/>
    <property type="evidence" value="ECO:0007669"/>
    <property type="project" value="UniProtKB-KW"/>
</dbReference>
<evidence type="ECO:0000256" key="9">
    <source>
        <dbReference type="RuleBase" id="RU003656"/>
    </source>
</evidence>
<evidence type="ECO:0000256" key="2">
    <source>
        <dbReference type="ARBA" id="ARBA00005712"/>
    </source>
</evidence>
<protein>
    <recommendedName>
        <fullName evidence="8">ATP synthase epsilon chain</fullName>
    </recommendedName>
    <alternativeName>
        <fullName evidence="8">ATP synthase F1 sector epsilon subunit</fullName>
    </alternativeName>
    <alternativeName>
        <fullName evidence="8">F-ATPase epsilon subunit</fullName>
    </alternativeName>
</protein>
<dbReference type="GO" id="GO:0005886">
    <property type="term" value="C:plasma membrane"/>
    <property type="evidence" value="ECO:0007669"/>
    <property type="project" value="UniProtKB-SubCell"/>
</dbReference>
<dbReference type="GO" id="GO:0012505">
    <property type="term" value="C:endomembrane system"/>
    <property type="evidence" value="ECO:0007669"/>
    <property type="project" value="UniProtKB-SubCell"/>
</dbReference>
<organism evidence="12 13">
    <name type="scientific">Hujiaoplasma nucleasis</name>
    <dbReference type="NCBI Taxonomy" id="2725268"/>
    <lineage>
        <taxon>Bacteria</taxon>
        <taxon>Bacillati</taxon>
        <taxon>Mycoplasmatota</taxon>
        <taxon>Mollicutes</taxon>
        <taxon>Candidatus Izemoplasmatales</taxon>
        <taxon>Hujiaoplasmataceae</taxon>
        <taxon>Hujiaoplasma</taxon>
    </lineage>
</organism>
<dbReference type="KEGG" id="tbk:HF295_05030"/>
<keyword evidence="8" id="KW-0375">Hydrogen ion transport</keyword>
<keyword evidence="5 8" id="KW-0472">Membrane</keyword>
<evidence type="ECO:0000256" key="7">
    <source>
        <dbReference type="ARBA" id="ARBA00023310"/>
    </source>
</evidence>
<keyword evidence="6 8" id="KW-0139">CF(1)</keyword>
<evidence type="ECO:0000259" key="11">
    <source>
        <dbReference type="Pfam" id="PF02823"/>
    </source>
</evidence>
<proteinExistence type="inferred from homology"/>
<evidence type="ECO:0000256" key="4">
    <source>
        <dbReference type="ARBA" id="ARBA00023065"/>
    </source>
</evidence>
<evidence type="ECO:0000256" key="10">
    <source>
        <dbReference type="SAM" id="Coils"/>
    </source>
</evidence>
<dbReference type="PANTHER" id="PTHR13822:SF10">
    <property type="entry name" value="ATP SYNTHASE EPSILON CHAIN, CHLOROPLASTIC"/>
    <property type="match status" value="1"/>
</dbReference>
<accession>A0A7L6N6V2</accession>
<keyword evidence="8" id="KW-1003">Cell membrane</keyword>
<dbReference type="AlphaFoldDB" id="A0A7L6N6V2"/>
<evidence type="ECO:0000313" key="13">
    <source>
        <dbReference type="Proteomes" id="UP000512167"/>
    </source>
</evidence>
<evidence type="ECO:0000313" key="12">
    <source>
        <dbReference type="EMBL" id="QLY40254.1"/>
    </source>
</evidence>
<reference evidence="12 13" key="1">
    <citation type="submission" date="2020-04" db="EMBL/GenBank/DDBJ databases">
        <authorList>
            <person name="Zheng R.K."/>
            <person name="Sun C.M."/>
        </authorList>
    </citation>
    <scope>NUCLEOTIDE SEQUENCE [LARGE SCALE GENOMIC DNA]</scope>
    <source>
        <strain evidence="13">zrk29</strain>
    </source>
</reference>
<feature type="domain" description="ATP synthase F1 complex delta/epsilon subunit N-terminal" evidence="11">
    <location>
        <begin position="1"/>
        <end position="80"/>
    </location>
</feature>
<comment type="similarity">
    <text evidence="2 8 9">Belongs to the ATPase epsilon chain family.</text>
</comment>
<evidence type="ECO:0000256" key="8">
    <source>
        <dbReference type="HAMAP-Rule" id="MF_00530"/>
    </source>
</evidence>